<comment type="subcellular location">
    <subcellularLocation>
        <location evidence="1">Cytoplasm</location>
    </subcellularLocation>
</comment>
<dbReference type="CDD" id="cd00006">
    <property type="entry name" value="PTS_IIA_man"/>
    <property type="match status" value="1"/>
</dbReference>
<keyword evidence="6" id="KW-0808">Transferase</keyword>
<dbReference type="GO" id="GO:0016773">
    <property type="term" value="F:phosphotransferase activity, alcohol group as acceptor"/>
    <property type="evidence" value="ECO:0007669"/>
    <property type="project" value="InterPro"/>
</dbReference>
<protein>
    <submittedName>
        <fullName evidence="10">PTS mannose transporter subunit IID</fullName>
    </submittedName>
</protein>
<dbReference type="EMBL" id="CP025746">
    <property type="protein sequence ID" value="QAA34409.1"/>
    <property type="molecule type" value="Genomic_DNA"/>
</dbReference>
<name>A0A3R5QWP3_9CLOT</name>
<evidence type="ECO:0000256" key="3">
    <source>
        <dbReference type="ARBA" id="ARBA00022490"/>
    </source>
</evidence>
<evidence type="ECO:0000256" key="6">
    <source>
        <dbReference type="ARBA" id="ARBA00022679"/>
    </source>
</evidence>
<evidence type="ECO:0000256" key="5">
    <source>
        <dbReference type="ARBA" id="ARBA00022597"/>
    </source>
</evidence>
<evidence type="ECO:0000259" key="9">
    <source>
        <dbReference type="PROSITE" id="PS51096"/>
    </source>
</evidence>
<dbReference type="OrthoDB" id="9799827at2"/>
<reference evidence="10 11" key="1">
    <citation type="submission" date="2018-01" db="EMBL/GenBank/DDBJ databases">
        <title>Genome Sequencing and Assembly of Anaerobacter polyendosporus strain CT4.</title>
        <authorList>
            <person name="Tachaapaikoon C."/>
            <person name="Sutheeworapong S."/>
            <person name="Jenjaroenpun P."/>
            <person name="Wongsurawat T."/>
            <person name="Nookeaw I."/>
            <person name="Cheawchanlertfa P."/>
            <person name="Kosugi A."/>
            <person name="Cheevadhanarak S."/>
            <person name="Ratanakhanokchai K."/>
        </authorList>
    </citation>
    <scope>NUCLEOTIDE SEQUENCE [LARGE SCALE GENOMIC DNA]</scope>
    <source>
        <strain evidence="10 11">CT4</strain>
    </source>
</reference>
<dbReference type="PANTHER" id="PTHR33799">
    <property type="entry name" value="PTS PERMEASE-RELATED-RELATED"/>
    <property type="match status" value="1"/>
</dbReference>
<keyword evidence="8" id="KW-0418">Kinase</keyword>
<evidence type="ECO:0000256" key="8">
    <source>
        <dbReference type="ARBA" id="ARBA00022777"/>
    </source>
</evidence>
<dbReference type="PROSITE" id="PS51096">
    <property type="entry name" value="PTS_EIIA_TYPE_4"/>
    <property type="match status" value="1"/>
</dbReference>
<dbReference type="GO" id="GO:0016301">
    <property type="term" value="F:kinase activity"/>
    <property type="evidence" value="ECO:0007669"/>
    <property type="project" value="UniProtKB-KW"/>
</dbReference>
<keyword evidence="11" id="KW-1185">Reference proteome</keyword>
<dbReference type="NCBIfam" id="TIGR00824">
    <property type="entry name" value="EIIA-man"/>
    <property type="match status" value="1"/>
</dbReference>
<evidence type="ECO:0000313" key="11">
    <source>
        <dbReference type="Proteomes" id="UP000286268"/>
    </source>
</evidence>
<dbReference type="GO" id="GO:0009401">
    <property type="term" value="P:phosphoenolpyruvate-dependent sugar phosphotransferase system"/>
    <property type="evidence" value="ECO:0007669"/>
    <property type="project" value="UniProtKB-KW"/>
</dbReference>
<gene>
    <name evidence="10" type="ORF">C1I91_23750</name>
</gene>
<dbReference type="Pfam" id="PF03610">
    <property type="entry name" value="EIIA-man"/>
    <property type="match status" value="1"/>
</dbReference>
<evidence type="ECO:0000256" key="2">
    <source>
        <dbReference type="ARBA" id="ARBA00022448"/>
    </source>
</evidence>
<feature type="domain" description="PTS EIIA type-4" evidence="9">
    <location>
        <begin position="1"/>
        <end position="124"/>
    </location>
</feature>
<evidence type="ECO:0000256" key="4">
    <source>
        <dbReference type="ARBA" id="ARBA00022553"/>
    </source>
</evidence>
<dbReference type="PANTHER" id="PTHR33799:SF1">
    <property type="entry name" value="PTS SYSTEM MANNOSE-SPECIFIC EIIAB COMPONENT-RELATED"/>
    <property type="match status" value="1"/>
</dbReference>
<accession>A0A3R5QWP3</accession>
<sequence length="138" mass="15245">MVAVIVGTHGEFSREIVKSSEMIFGKQENIKYITFNPGEGSEDLVAKYEEAIKELDCEDGLMVMVDLFGGSPYNAASRVVVNMEKADIVTGVNLPMLLEVYALRDSMNVNELIKIAEEAGNTGIKSFRSNFSDIEEEL</sequence>
<dbReference type="GO" id="GO:0005737">
    <property type="term" value="C:cytoplasm"/>
    <property type="evidence" value="ECO:0007669"/>
    <property type="project" value="UniProtKB-SubCell"/>
</dbReference>
<keyword evidence="4" id="KW-0597">Phosphoprotein</keyword>
<dbReference type="SUPFAM" id="SSF53062">
    <property type="entry name" value="PTS system fructose IIA component-like"/>
    <property type="match status" value="1"/>
</dbReference>
<dbReference type="Proteomes" id="UP000286268">
    <property type="component" value="Chromosome"/>
</dbReference>
<dbReference type="InterPro" id="IPR013789">
    <property type="entry name" value="PTS_EIIA_man"/>
</dbReference>
<dbReference type="InterPro" id="IPR004701">
    <property type="entry name" value="PTS_EIIA_man-typ"/>
</dbReference>
<evidence type="ECO:0000313" key="10">
    <source>
        <dbReference type="EMBL" id="QAA34409.1"/>
    </source>
</evidence>
<dbReference type="RefSeq" id="WP_128215124.1">
    <property type="nucleotide sequence ID" value="NZ_CP025746.1"/>
</dbReference>
<keyword evidence="7" id="KW-0598">Phosphotransferase system</keyword>
<proteinExistence type="predicted"/>
<dbReference type="GO" id="GO:0016020">
    <property type="term" value="C:membrane"/>
    <property type="evidence" value="ECO:0007669"/>
    <property type="project" value="InterPro"/>
</dbReference>
<keyword evidence="3" id="KW-0963">Cytoplasm</keyword>
<dbReference type="InterPro" id="IPR051471">
    <property type="entry name" value="Bacterial_PTS_sugar_comp"/>
</dbReference>
<dbReference type="Gene3D" id="3.40.50.510">
    <property type="entry name" value="Phosphotransferase system, mannose-type IIA component"/>
    <property type="match status" value="1"/>
</dbReference>
<organism evidence="10 11">
    <name type="scientific">Clostridium manihotivorum</name>
    <dbReference type="NCBI Taxonomy" id="2320868"/>
    <lineage>
        <taxon>Bacteria</taxon>
        <taxon>Bacillati</taxon>
        <taxon>Bacillota</taxon>
        <taxon>Clostridia</taxon>
        <taxon>Eubacteriales</taxon>
        <taxon>Clostridiaceae</taxon>
        <taxon>Clostridium</taxon>
    </lineage>
</organism>
<keyword evidence="2" id="KW-0813">Transport</keyword>
<dbReference type="KEGG" id="cmah:C1I91_23750"/>
<keyword evidence="5" id="KW-0762">Sugar transport</keyword>
<evidence type="ECO:0000256" key="7">
    <source>
        <dbReference type="ARBA" id="ARBA00022683"/>
    </source>
</evidence>
<dbReference type="InterPro" id="IPR036662">
    <property type="entry name" value="PTS_EIIA_man-typ_sf"/>
</dbReference>
<evidence type="ECO:0000256" key="1">
    <source>
        <dbReference type="ARBA" id="ARBA00004496"/>
    </source>
</evidence>
<dbReference type="InterPro" id="IPR033887">
    <property type="entry name" value="PTS_IIA_man"/>
</dbReference>
<dbReference type="AlphaFoldDB" id="A0A3R5QWP3"/>